<evidence type="ECO:0000256" key="12">
    <source>
        <dbReference type="SAM" id="Phobius"/>
    </source>
</evidence>
<feature type="domain" description="Malectin-like" evidence="13">
    <location>
        <begin position="8"/>
        <end position="117"/>
    </location>
</feature>
<evidence type="ECO:0000256" key="3">
    <source>
        <dbReference type="ARBA" id="ARBA00022679"/>
    </source>
</evidence>
<evidence type="ECO:0000256" key="9">
    <source>
        <dbReference type="ARBA" id="ARBA00023136"/>
    </source>
</evidence>
<dbReference type="PANTHER" id="PTHR34590">
    <property type="entry name" value="OS03G0124300 PROTEIN-RELATED"/>
    <property type="match status" value="1"/>
</dbReference>
<evidence type="ECO:0000256" key="1">
    <source>
        <dbReference type="ARBA" id="ARBA00004479"/>
    </source>
</evidence>
<organism evidence="14 15">
    <name type="scientific">Punica granatum</name>
    <name type="common">Pomegranate</name>
    <dbReference type="NCBI Taxonomy" id="22663"/>
    <lineage>
        <taxon>Eukaryota</taxon>
        <taxon>Viridiplantae</taxon>
        <taxon>Streptophyta</taxon>
        <taxon>Embryophyta</taxon>
        <taxon>Tracheophyta</taxon>
        <taxon>Spermatophyta</taxon>
        <taxon>Magnoliopsida</taxon>
        <taxon>eudicotyledons</taxon>
        <taxon>Gunneridae</taxon>
        <taxon>Pentapetalae</taxon>
        <taxon>rosids</taxon>
        <taxon>malvids</taxon>
        <taxon>Myrtales</taxon>
        <taxon>Lythraceae</taxon>
        <taxon>Punica</taxon>
    </lineage>
</organism>
<dbReference type="PANTHER" id="PTHR34590:SF15">
    <property type="entry name" value="PROTEIN KINASE DOMAIN-CONTAINING PROTEIN"/>
    <property type="match status" value="1"/>
</dbReference>
<keyword evidence="5" id="KW-0732">Signal</keyword>
<keyword evidence="2" id="KW-0418">Kinase</keyword>
<dbReference type="InterPro" id="IPR024788">
    <property type="entry name" value="Malectin-like_Carb-bd_dom"/>
</dbReference>
<dbReference type="GO" id="GO:0016020">
    <property type="term" value="C:membrane"/>
    <property type="evidence" value="ECO:0007669"/>
    <property type="project" value="UniProtKB-SubCell"/>
</dbReference>
<keyword evidence="8 12" id="KW-1133">Transmembrane helix</keyword>
<keyword evidence="9 12" id="KW-0472">Membrane</keyword>
<evidence type="ECO:0000256" key="7">
    <source>
        <dbReference type="ARBA" id="ARBA00022840"/>
    </source>
</evidence>
<dbReference type="Proteomes" id="UP000233551">
    <property type="component" value="Unassembled WGS sequence"/>
</dbReference>
<comment type="caution">
    <text evidence="14">The sequence shown here is derived from an EMBL/GenBank/DDBJ whole genome shotgun (WGS) entry which is preliminary data.</text>
</comment>
<dbReference type="Gene3D" id="2.60.120.430">
    <property type="entry name" value="Galactose-binding lectin"/>
    <property type="match status" value="1"/>
</dbReference>
<evidence type="ECO:0000313" key="14">
    <source>
        <dbReference type="EMBL" id="PKI69853.1"/>
    </source>
</evidence>
<dbReference type="AlphaFoldDB" id="A0A2I0KNI6"/>
<dbReference type="PROSITE" id="PS00107">
    <property type="entry name" value="PROTEIN_KINASE_ATP"/>
    <property type="match status" value="1"/>
</dbReference>
<feature type="binding site" evidence="11">
    <location>
        <position position="263"/>
    </location>
    <ligand>
        <name>ATP</name>
        <dbReference type="ChEBI" id="CHEBI:30616"/>
    </ligand>
</feature>
<accession>A0A2I0KNI6</accession>
<evidence type="ECO:0000256" key="10">
    <source>
        <dbReference type="ARBA" id="ARBA00023180"/>
    </source>
</evidence>
<proteinExistence type="predicted"/>
<gene>
    <name evidence="14" type="ORF">CRG98_009728</name>
</gene>
<name>A0A2I0KNI6_PUNGR</name>
<evidence type="ECO:0000313" key="15">
    <source>
        <dbReference type="Proteomes" id="UP000233551"/>
    </source>
</evidence>
<keyword evidence="3" id="KW-0808">Transferase</keyword>
<evidence type="ECO:0000256" key="2">
    <source>
        <dbReference type="ARBA" id="ARBA00022527"/>
    </source>
</evidence>
<comment type="subcellular location">
    <subcellularLocation>
        <location evidence="1">Membrane</location>
        <topology evidence="1">Single-pass type I membrane protein</topology>
    </subcellularLocation>
</comment>
<keyword evidence="2" id="KW-0723">Serine/threonine-protein kinase</keyword>
<dbReference type="InterPro" id="IPR017441">
    <property type="entry name" value="Protein_kinase_ATP_BS"/>
</dbReference>
<dbReference type="GO" id="GO:0004714">
    <property type="term" value="F:transmembrane receptor protein tyrosine kinase activity"/>
    <property type="evidence" value="ECO:0007669"/>
    <property type="project" value="InterPro"/>
</dbReference>
<keyword evidence="10" id="KW-0325">Glycoprotein</keyword>
<dbReference type="Gene3D" id="3.30.200.20">
    <property type="entry name" value="Phosphorylase Kinase, domain 1"/>
    <property type="match status" value="1"/>
</dbReference>
<dbReference type="SUPFAM" id="SSF56112">
    <property type="entry name" value="Protein kinase-like (PK-like)"/>
    <property type="match status" value="1"/>
</dbReference>
<evidence type="ECO:0000256" key="11">
    <source>
        <dbReference type="PROSITE-ProRule" id="PRU10141"/>
    </source>
</evidence>
<evidence type="ECO:0000259" key="13">
    <source>
        <dbReference type="Pfam" id="PF12819"/>
    </source>
</evidence>
<dbReference type="STRING" id="22663.A0A2I0KNI6"/>
<dbReference type="Pfam" id="PF12819">
    <property type="entry name" value="Malectin_like"/>
    <property type="match status" value="1"/>
</dbReference>
<dbReference type="InterPro" id="IPR011009">
    <property type="entry name" value="Kinase-like_dom_sf"/>
</dbReference>
<dbReference type="GO" id="GO:0004674">
    <property type="term" value="F:protein serine/threonine kinase activity"/>
    <property type="evidence" value="ECO:0007669"/>
    <property type="project" value="UniProtKB-KW"/>
</dbReference>
<protein>
    <recommendedName>
        <fullName evidence="13">Malectin-like domain-containing protein</fullName>
    </recommendedName>
</protein>
<keyword evidence="15" id="KW-1185">Reference proteome</keyword>
<keyword evidence="4 12" id="KW-0812">Transmembrane</keyword>
<evidence type="ECO:0000256" key="5">
    <source>
        <dbReference type="ARBA" id="ARBA00022729"/>
    </source>
</evidence>
<evidence type="ECO:0000256" key="4">
    <source>
        <dbReference type="ARBA" id="ARBA00022692"/>
    </source>
</evidence>
<evidence type="ECO:0000256" key="8">
    <source>
        <dbReference type="ARBA" id="ARBA00022989"/>
    </source>
</evidence>
<keyword evidence="7 11" id="KW-0067">ATP-binding</keyword>
<feature type="transmembrane region" description="Helical" evidence="12">
    <location>
        <begin position="155"/>
        <end position="179"/>
    </location>
</feature>
<reference evidence="14 15" key="1">
    <citation type="submission" date="2017-11" db="EMBL/GenBank/DDBJ databases">
        <title>De-novo sequencing of pomegranate (Punica granatum L.) genome.</title>
        <authorList>
            <person name="Akparov Z."/>
            <person name="Amiraslanov A."/>
            <person name="Hajiyeva S."/>
            <person name="Abbasov M."/>
            <person name="Kaur K."/>
            <person name="Hamwieh A."/>
            <person name="Solovyev V."/>
            <person name="Salamov A."/>
            <person name="Braich B."/>
            <person name="Kosarev P."/>
            <person name="Mahmoud A."/>
            <person name="Hajiyev E."/>
            <person name="Babayeva S."/>
            <person name="Izzatullayeva V."/>
            <person name="Mammadov A."/>
            <person name="Mammadov A."/>
            <person name="Sharifova S."/>
            <person name="Ojaghi J."/>
            <person name="Eynullazada K."/>
            <person name="Bayramov B."/>
            <person name="Abdulazimova A."/>
            <person name="Shahmuradov I."/>
        </authorList>
    </citation>
    <scope>NUCLEOTIDE SEQUENCE [LARGE SCALE GENOMIC DNA]</scope>
    <source>
        <strain evidence="15">cv. AG2017</strain>
        <tissue evidence="14">Leaf</tissue>
    </source>
</reference>
<dbReference type="GO" id="GO:0005524">
    <property type="term" value="F:ATP binding"/>
    <property type="evidence" value="ECO:0007669"/>
    <property type="project" value="UniProtKB-UniRule"/>
</dbReference>
<dbReference type="InterPro" id="IPR045272">
    <property type="entry name" value="ANXUR1/2-like"/>
</dbReference>
<keyword evidence="6 11" id="KW-0547">Nucleotide-binding</keyword>
<dbReference type="EMBL" id="PGOL01000479">
    <property type="protein sequence ID" value="PKI69853.1"/>
    <property type="molecule type" value="Genomic_DNA"/>
</dbReference>
<sequence length="314" mass="34030">MGTNRSITTTYNLTWSFQVDSNFLYLVRLHFCELQREISKFGDRTFEIYIASQVADSMADVIEWTGGRGIPIYKDYAVGIYAQTSKKSNLTVSLHTGPEKYSVYADALLNGIEVFKISDYNGNLAGPNPDPIRVLDPLQQQPERSSSSGGISKNVIAAIAGGSVSGALVLGLLCFLTFWKRRSSKASTYTDKTSLWGPLSYTTTKSTKTQDSSLPADLCRQFSLAEIKAATSGFDEIFIIGVGGFGNVYKGYVDGGSTTVAIKRLNPGSQQGARLICCVEVFADLFSLELFFGATGIGTRLPEVGFLVLNVMSG</sequence>
<evidence type="ECO:0000256" key="6">
    <source>
        <dbReference type="ARBA" id="ARBA00022741"/>
    </source>
</evidence>